<keyword evidence="3" id="KW-1185">Reference proteome</keyword>
<comment type="caution">
    <text evidence="2">The sequence shown here is derived from an EMBL/GenBank/DDBJ whole genome shotgun (WGS) entry which is preliminary data.</text>
</comment>
<organism evidence="2 3">
    <name type="scientific">Neodothiora populina</name>
    <dbReference type="NCBI Taxonomy" id="2781224"/>
    <lineage>
        <taxon>Eukaryota</taxon>
        <taxon>Fungi</taxon>
        <taxon>Dikarya</taxon>
        <taxon>Ascomycota</taxon>
        <taxon>Pezizomycotina</taxon>
        <taxon>Dothideomycetes</taxon>
        <taxon>Dothideomycetidae</taxon>
        <taxon>Dothideales</taxon>
        <taxon>Dothioraceae</taxon>
        <taxon>Neodothiora</taxon>
    </lineage>
</organism>
<dbReference type="Pfam" id="PF01370">
    <property type="entry name" value="Epimerase"/>
    <property type="match status" value="1"/>
</dbReference>
<reference evidence="2 3" key="1">
    <citation type="submission" date="2024-07" db="EMBL/GenBank/DDBJ databases">
        <title>Draft sequence of the Neodothiora populina.</title>
        <authorList>
            <person name="Drown D.D."/>
            <person name="Schuette U.S."/>
            <person name="Buechlein A.B."/>
            <person name="Rusch D.R."/>
            <person name="Winton L.W."/>
            <person name="Adams G.A."/>
        </authorList>
    </citation>
    <scope>NUCLEOTIDE SEQUENCE [LARGE SCALE GENOMIC DNA]</scope>
    <source>
        <strain evidence="2 3">CPC 39397</strain>
    </source>
</reference>
<dbReference type="PANTHER" id="PTHR48079">
    <property type="entry name" value="PROTEIN YEEZ"/>
    <property type="match status" value="1"/>
</dbReference>
<dbReference type="InterPro" id="IPR001509">
    <property type="entry name" value="Epimerase_deHydtase"/>
</dbReference>
<evidence type="ECO:0000313" key="2">
    <source>
        <dbReference type="EMBL" id="KAL1305817.1"/>
    </source>
</evidence>
<dbReference type="GeneID" id="95977679"/>
<dbReference type="EMBL" id="JBFMKM010000005">
    <property type="protein sequence ID" value="KAL1305817.1"/>
    <property type="molecule type" value="Genomic_DNA"/>
</dbReference>
<dbReference type="InterPro" id="IPR051783">
    <property type="entry name" value="NAD(P)-dependent_oxidoreduct"/>
</dbReference>
<sequence>MTKIFLTGATGYIGGDILYALNKSHPEYEVTAMVRNEAKGKKITAEYPKVKIVYGDNDSDDVLQEETKKAEIIVHTSIAADDVPSAESITKALKSHPSEKPVYLIHTSGAGILTFEDVKAERHGEASERQFNDWEGVSELVSLPDYAVHRDVDKIVLAAAESNPNKIKTAIVAPPCIYGPGRGPDKTNSVQIPALAVATLKHGKGVQVGRGKTLWGSVHIHDQTDMYVKLIESAAAGENGKATWGNEGYYLCNNGDIVWGHIARLVAESAHKQGFTKTAEVDAMSADEAKKLDPFAHYLWASNSRPVSLRAAKLLGWKATEKMTVEEAIDGTVLHEAKLMGLAK</sequence>
<evidence type="ECO:0000259" key="1">
    <source>
        <dbReference type="Pfam" id="PF01370"/>
    </source>
</evidence>
<name>A0ABR3PI39_9PEZI</name>
<dbReference type="PANTHER" id="PTHR48079:SF6">
    <property type="entry name" value="NAD(P)-BINDING DOMAIN-CONTAINING PROTEIN-RELATED"/>
    <property type="match status" value="1"/>
</dbReference>
<accession>A0ABR3PI39</accession>
<feature type="domain" description="NAD-dependent epimerase/dehydratase" evidence="1">
    <location>
        <begin position="4"/>
        <end position="241"/>
    </location>
</feature>
<evidence type="ECO:0000313" key="3">
    <source>
        <dbReference type="Proteomes" id="UP001562354"/>
    </source>
</evidence>
<protein>
    <recommendedName>
        <fullName evidence="1">NAD-dependent epimerase/dehydratase domain-containing protein</fullName>
    </recommendedName>
</protein>
<dbReference type="Proteomes" id="UP001562354">
    <property type="component" value="Unassembled WGS sequence"/>
</dbReference>
<gene>
    <name evidence="2" type="ORF">AAFC00_003979</name>
</gene>
<dbReference type="Gene3D" id="3.40.50.720">
    <property type="entry name" value="NAD(P)-binding Rossmann-like Domain"/>
    <property type="match status" value="1"/>
</dbReference>
<dbReference type="RefSeq" id="XP_069202090.1">
    <property type="nucleotide sequence ID" value="XM_069343536.1"/>
</dbReference>
<dbReference type="SUPFAM" id="SSF51735">
    <property type="entry name" value="NAD(P)-binding Rossmann-fold domains"/>
    <property type="match status" value="1"/>
</dbReference>
<dbReference type="InterPro" id="IPR036291">
    <property type="entry name" value="NAD(P)-bd_dom_sf"/>
</dbReference>
<proteinExistence type="predicted"/>